<keyword evidence="1" id="KW-0472">Membrane</keyword>
<dbReference type="AlphaFoldDB" id="A0A399RAN6"/>
<feature type="transmembrane region" description="Helical" evidence="1">
    <location>
        <begin position="36"/>
        <end position="59"/>
    </location>
</feature>
<evidence type="ECO:0000313" key="2">
    <source>
        <dbReference type="EMBL" id="RIJ27511.1"/>
    </source>
</evidence>
<name>A0A399RAN6_9PROT</name>
<feature type="transmembrane region" description="Helical" evidence="1">
    <location>
        <begin position="258"/>
        <end position="281"/>
    </location>
</feature>
<feature type="transmembrane region" description="Helical" evidence="1">
    <location>
        <begin position="186"/>
        <end position="207"/>
    </location>
</feature>
<reference evidence="2 3" key="1">
    <citation type="submission" date="2018-08" db="EMBL/GenBank/DDBJ databases">
        <title>Henriciella mobilis sp. nov., isolated from seawater.</title>
        <authorList>
            <person name="Cheng H."/>
            <person name="Wu Y.-H."/>
            <person name="Xu X.-W."/>
            <person name="Guo L.-L."/>
        </authorList>
    </citation>
    <scope>NUCLEOTIDE SEQUENCE [LARGE SCALE GENOMIC DNA]</scope>
    <source>
        <strain evidence="2 3">CCUG67844</strain>
    </source>
</reference>
<gene>
    <name evidence="2" type="ORF">D1222_14030</name>
</gene>
<feature type="transmembrane region" description="Helical" evidence="1">
    <location>
        <begin position="82"/>
        <end position="104"/>
    </location>
</feature>
<feature type="transmembrane region" description="Helical" evidence="1">
    <location>
        <begin position="124"/>
        <end position="144"/>
    </location>
</feature>
<proteinExistence type="predicted"/>
<keyword evidence="3" id="KW-1185">Reference proteome</keyword>
<dbReference type="InterPro" id="IPR018750">
    <property type="entry name" value="DUF2306_membrane"/>
</dbReference>
<dbReference type="OrthoDB" id="8759010at2"/>
<dbReference type="Pfam" id="PF10067">
    <property type="entry name" value="DUF2306"/>
    <property type="match status" value="1"/>
</dbReference>
<keyword evidence="1" id="KW-0812">Transmembrane</keyword>
<sequence length="286" mass="31294">MQPNRTEKTKKMTALTSRPAILPQLDALRVLKLSGALWFVIAVIGQAAFAAYILGFYGVSTAQGDFERMDGRVFHGFIDGDLLGNSLFLSHVLLAFIITFGAPFQLVPQIRNNFRTFHRWNGRLFLLVAVVMSVGALVLVYHRGVVGGAFVATGNTINAICILVFSAMTLRFALKRRFADHYRWAMRLFIAASGVWFFRLGFGFWAGITGGTMPGSAMDLTGPFDRFLGIGHAVIPLLVLELYLLVRDRGSAPARYAMAGGMVAVSAATALGIFMAAQIFWLPALH</sequence>
<accession>A0A399RAN6</accession>
<dbReference type="EMBL" id="QWGA01000008">
    <property type="protein sequence ID" value="RIJ27511.1"/>
    <property type="molecule type" value="Genomic_DNA"/>
</dbReference>
<evidence type="ECO:0000313" key="3">
    <source>
        <dbReference type="Proteomes" id="UP000265845"/>
    </source>
</evidence>
<organism evidence="2 3">
    <name type="scientific">Henriciella algicola</name>
    <dbReference type="NCBI Taxonomy" id="1608422"/>
    <lineage>
        <taxon>Bacteria</taxon>
        <taxon>Pseudomonadati</taxon>
        <taxon>Pseudomonadota</taxon>
        <taxon>Alphaproteobacteria</taxon>
        <taxon>Hyphomonadales</taxon>
        <taxon>Hyphomonadaceae</taxon>
        <taxon>Henriciella</taxon>
    </lineage>
</organism>
<feature type="transmembrane region" description="Helical" evidence="1">
    <location>
        <begin position="227"/>
        <end position="246"/>
    </location>
</feature>
<comment type="caution">
    <text evidence="2">The sequence shown here is derived from an EMBL/GenBank/DDBJ whole genome shotgun (WGS) entry which is preliminary data.</text>
</comment>
<protein>
    <submittedName>
        <fullName evidence="2">DUF2306 domain-containing protein</fullName>
    </submittedName>
</protein>
<feature type="transmembrane region" description="Helical" evidence="1">
    <location>
        <begin position="156"/>
        <end position="174"/>
    </location>
</feature>
<keyword evidence="1" id="KW-1133">Transmembrane helix</keyword>
<evidence type="ECO:0000256" key="1">
    <source>
        <dbReference type="SAM" id="Phobius"/>
    </source>
</evidence>
<dbReference type="Proteomes" id="UP000265845">
    <property type="component" value="Unassembled WGS sequence"/>
</dbReference>